<gene>
    <name evidence="3" type="ORF">FHR84_003149</name>
</gene>
<evidence type="ECO:0000259" key="2">
    <source>
        <dbReference type="PROSITE" id="PS51898"/>
    </source>
</evidence>
<dbReference type="RefSeq" id="WP_179536172.1">
    <property type="nucleotide sequence ID" value="NZ_JACBYW010000005.1"/>
</dbReference>
<evidence type="ECO:0000256" key="1">
    <source>
        <dbReference type="ARBA" id="ARBA00023172"/>
    </source>
</evidence>
<evidence type="ECO:0000313" key="4">
    <source>
        <dbReference type="Proteomes" id="UP000548304"/>
    </source>
</evidence>
<proteinExistence type="predicted"/>
<dbReference type="GO" id="GO:0006310">
    <property type="term" value="P:DNA recombination"/>
    <property type="evidence" value="ECO:0007669"/>
    <property type="project" value="UniProtKB-KW"/>
</dbReference>
<evidence type="ECO:0000313" key="3">
    <source>
        <dbReference type="EMBL" id="NYH79811.1"/>
    </source>
</evidence>
<sequence>MNLDSSPATVVTGPNIVRVPCSGLTRSSGKTPHSHRPVPLPDFLAVVLQARRIQVSNLTIPVFPALRRVRRNVGWRDPTNVGNALREVLDNGGFDWVTSHVFRKTAATVWDESGLSARKVADLFGHDRVSITQDVYFGRSRMAHPTTAALLDKAMFVDDDEDVS</sequence>
<keyword evidence="4" id="KW-1185">Reference proteome</keyword>
<dbReference type="Gene3D" id="1.10.443.10">
    <property type="entry name" value="Intergrase catalytic core"/>
    <property type="match status" value="1"/>
</dbReference>
<dbReference type="SUPFAM" id="SSF56349">
    <property type="entry name" value="DNA breaking-rejoining enzymes"/>
    <property type="match status" value="1"/>
</dbReference>
<dbReference type="AlphaFoldDB" id="A0A852YYZ0"/>
<dbReference type="Proteomes" id="UP000548304">
    <property type="component" value="Unassembled WGS sequence"/>
</dbReference>
<dbReference type="InterPro" id="IPR013762">
    <property type="entry name" value="Integrase-like_cat_sf"/>
</dbReference>
<dbReference type="PROSITE" id="PS51898">
    <property type="entry name" value="TYR_RECOMBINASE"/>
    <property type="match status" value="1"/>
</dbReference>
<comment type="caution">
    <text evidence="3">The sequence shown here is derived from an EMBL/GenBank/DDBJ whole genome shotgun (WGS) entry which is preliminary data.</text>
</comment>
<accession>A0A852YYZ0</accession>
<dbReference type="InterPro" id="IPR011010">
    <property type="entry name" value="DNA_brk_join_enz"/>
</dbReference>
<name>A0A852YYZ0_9ACTN</name>
<feature type="domain" description="Tyr recombinase" evidence="2">
    <location>
        <begin position="1"/>
        <end position="150"/>
    </location>
</feature>
<dbReference type="InterPro" id="IPR002104">
    <property type="entry name" value="Integrase_catalytic"/>
</dbReference>
<dbReference type="GO" id="GO:0003677">
    <property type="term" value="F:DNA binding"/>
    <property type="evidence" value="ECO:0007669"/>
    <property type="project" value="InterPro"/>
</dbReference>
<keyword evidence="1" id="KW-0233">DNA recombination</keyword>
<organism evidence="3 4">
    <name type="scientific">Actinopolyspora biskrensis</name>
    <dbReference type="NCBI Taxonomy" id="1470178"/>
    <lineage>
        <taxon>Bacteria</taxon>
        <taxon>Bacillati</taxon>
        <taxon>Actinomycetota</taxon>
        <taxon>Actinomycetes</taxon>
        <taxon>Actinopolysporales</taxon>
        <taxon>Actinopolysporaceae</taxon>
        <taxon>Actinopolyspora</taxon>
    </lineage>
</organism>
<protein>
    <submittedName>
        <fullName evidence="3">Integrase</fullName>
    </submittedName>
</protein>
<dbReference type="EMBL" id="JACBYW010000005">
    <property type="protein sequence ID" value="NYH79811.1"/>
    <property type="molecule type" value="Genomic_DNA"/>
</dbReference>
<dbReference type="GO" id="GO:0015074">
    <property type="term" value="P:DNA integration"/>
    <property type="evidence" value="ECO:0007669"/>
    <property type="project" value="InterPro"/>
</dbReference>
<reference evidence="3 4" key="1">
    <citation type="submission" date="2020-07" db="EMBL/GenBank/DDBJ databases">
        <title>Genomic Encyclopedia of Type Strains, Phase III (KMG-III): the genomes of soil and plant-associated and newly described type strains.</title>
        <authorList>
            <person name="Whitman W."/>
        </authorList>
    </citation>
    <scope>NUCLEOTIDE SEQUENCE [LARGE SCALE GENOMIC DNA]</scope>
    <source>
        <strain evidence="3 4">CECT 8576</strain>
    </source>
</reference>